<evidence type="ECO:0000313" key="2">
    <source>
        <dbReference type="EMBL" id="ETP13022.1"/>
    </source>
</evidence>
<sequence>MTLLKSLHHKALEAEQRSQRQELADDAVRQRRRQSDPSTVQSEGRARVRLVERKCGDNVVIIDDDVVKYAEADDGLPTAKMTVDGVCKSVKLDNVARYSVAGTDCTGEFLLGVYFMREHGATMDFAKNELTYKESVRVVVVLFKTFGTMNSVKVATVRMTSKARLDRSTVTPIEVAVTAEDGLWTPIDKDVEVLEISGPLRTDQLLAWLDKLGENDVPLANKNEVQIGTKDETSRDLILRLLRAYRRLVTDTSDCPPAKALEIEHRIDTVNAAPTMQKRRRQVQTKDEVVDGNVDKMLNAVVIEEGNGAWCFPVVLVKKKDGEVIFCVDYRALNKVTRKYVFPLPRIDETIEALVYLDDIVVYMRGGIEKHVLKLTCVLERLLAADLMLKLKKC</sequence>
<dbReference type="PANTHER" id="PTHR24559:SF438">
    <property type="entry name" value="PEPTIDASE A2 DOMAIN-CONTAINING PROTEIN"/>
    <property type="match status" value="1"/>
</dbReference>
<dbReference type="InterPro" id="IPR043502">
    <property type="entry name" value="DNA/RNA_pol_sf"/>
</dbReference>
<protein>
    <recommendedName>
        <fullName evidence="4">Reverse transcriptase domain-containing protein</fullName>
    </recommendedName>
</protein>
<name>W2WRR6_PHYNI</name>
<feature type="compositionally biased region" description="Basic and acidic residues" evidence="1">
    <location>
        <begin position="14"/>
        <end position="35"/>
    </location>
</feature>
<evidence type="ECO:0000313" key="3">
    <source>
        <dbReference type="Proteomes" id="UP000018958"/>
    </source>
</evidence>
<evidence type="ECO:0000256" key="1">
    <source>
        <dbReference type="SAM" id="MobiDB-lite"/>
    </source>
</evidence>
<dbReference type="InterPro" id="IPR053134">
    <property type="entry name" value="RNA-dir_DNA_polymerase"/>
</dbReference>
<feature type="region of interest" description="Disordered" evidence="1">
    <location>
        <begin position="14"/>
        <end position="44"/>
    </location>
</feature>
<reference evidence="2 3" key="1">
    <citation type="submission" date="2013-11" db="EMBL/GenBank/DDBJ databases">
        <title>The Genome Sequence of Phytophthora parasitica CJ01A1.</title>
        <authorList>
            <consortium name="The Broad Institute Genomics Platform"/>
            <person name="Russ C."/>
            <person name="Tyler B."/>
            <person name="Panabieres F."/>
            <person name="Shan W."/>
            <person name="Tripathy S."/>
            <person name="Grunwald N."/>
            <person name="Machado M."/>
            <person name="Johnson C.S."/>
            <person name="Walker B."/>
            <person name="Young S.K."/>
            <person name="Zeng Q."/>
            <person name="Gargeya S."/>
            <person name="Fitzgerald M."/>
            <person name="Haas B."/>
            <person name="Abouelleil A."/>
            <person name="Allen A.W."/>
            <person name="Alvarado L."/>
            <person name="Arachchi H.M."/>
            <person name="Berlin A.M."/>
            <person name="Chapman S.B."/>
            <person name="Gainer-Dewar J."/>
            <person name="Goldberg J."/>
            <person name="Griggs A."/>
            <person name="Gujja S."/>
            <person name="Hansen M."/>
            <person name="Howarth C."/>
            <person name="Imamovic A."/>
            <person name="Ireland A."/>
            <person name="Larimer J."/>
            <person name="McCowan C."/>
            <person name="Murphy C."/>
            <person name="Pearson M."/>
            <person name="Poon T.W."/>
            <person name="Priest M."/>
            <person name="Roberts A."/>
            <person name="Saif S."/>
            <person name="Shea T."/>
            <person name="Sisk P."/>
            <person name="Sykes S."/>
            <person name="Wortman J."/>
            <person name="Nusbaum C."/>
            <person name="Birren B."/>
        </authorList>
    </citation>
    <scope>NUCLEOTIDE SEQUENCE [LARGE SCALE GENOMIC DNA]</scope>
    <source>
        <strain evidence="2 3">CJ01A1</strain>
    </source>
</reference>
<dbReference type="PANTHER" id="PTHR24559">
    <property type="entry name" value="TRANSPOSON TY3-I GAG-POL POLYPROTEIN"/>
    <property type="match status" value="1"/>
</dbReference>
<evidence type="ECO:0008006" key="4">
    <source>
        <dbReference type="Google" id="ProtNLM"/>
    </source>
</evidence>
<dbReference type="Proteomes" id="UP000018958">
    <property type="component" value="Unassembled WGS sequence"/>
</dbReference>
<dbReference type="OrthoDB" id="92100at2759"/>
<proteinExistence type="predicted"/>
<dbReference type="Gene3D" id="3.10.10.10">
    <property type="entry name" value="HIV Type 1 Reverse Transcriptase, subunit A, domain 1"/>
    <property type="match status" value="1"/>
</dbReference>
<gene>
    <name evidence="2" type="ORF">F441_11707</name>
</gene>
<accession>W2WRR6</accession>
<dbReference type="InterPro" id="IPR043128">
    <property type="entry name" value="Rev_trsase/Diguanyl_cyclase"/>
</dbReference>
<dbReference type="EMBL" id="ANIX01002298">
    <property type="protein sequence ID" value="ETP13022.1"/>
    <property type="molecule type" value="Genomic_DNA"/>
</dbReference>
<dbReference type="Gene3D" id="3.30.70.270">
    <property type="match status" value="1"/>
</dbReference>
<dbReference type="SUPFAM" id="SSF56672">
    <property type="entry name" value="DNA/RNA polymerases"/>
    <property type="match status" value="1"/>
</dbReference>
<dbReference type="AlphaFoldDB" id="W2WRR6"/>
<comment type="caution">
    <text evidence="2">The sequence shown here is derived from an EMBL/GenBank/DDBJ whole genome shotgun (WGS) entry which is preliminary data.</text>
</comment>
<organism evidence="2 3">
    <name type="scientific">Phytophthora nicotianae CJ01A1</name>
    <dbReference type="NCBI Taxonomy" id="1317063"/>
    <lineage>
        <taxon>Eukaryota</taxon>
        <taxon>Sar</taxon>
        <taxon>Stramenopiles</taxon>
        <taxon>Oomycota</taxon>
        <taxon>Peronosporomycetes</taxon>
        <taxon>Peronosporales</taxon>
        <taxon>Peronosporaceae</taxon>
        <taxon>Phytophthora</taxon>
    </lineage>
</organism>